<dbReference type="EMBL" id="JQBP01000002">
    <property type="protein sequence ID" value="KRN75506.1"/>
    <property type="molecule type" value="Genomic_DNA"/>
</dbReference>
<dbReference type="Gene3D" id="1.10.20.60">
    <property type="entry name" value="Glu-tRNAGln amidotransferase C subunit, N-terminal domain"/>
    <property type="match status" value="1"/>
</dbReference>
<comment type="subunit">
    <text evidence="2 6">Heterotrimer of A, B and C subunits.</text>
</comment>
<comment type="similarity">
    <text evidence="1 6">Belongs to the GatC family.</text>
</comment>
<dbReference type="GO" id="GO:0050567">
    <property type="term" value="F:glutaminyl-tRNA synthase (glutamine-hydrolyzing) activity"/>
    <property type="evidence" value="ECO:0007669"/>
    <property type="project" value="UniProtKB-UniRule"/>
</dbReference>
<dbReference type="GO" id="GO:0006412">
    <property type="term" value="P:translation"/>
    <property type="evidence" value="ECO:0007669"/>
    <property type="project" value="UniProtKB-UniRule"/>
</dbReference>
<gene>
    <name evidence="6" type="primary">gatC</name>
    <name evidence="7" type="ORF">IV73_GL000676</name>
</gene>
<comment type="function">
    <text evidence="3 6">Allows the formation of correctly charged Asn-tRNA(Asn) or Gln-tRNA(Gln) through the transamidation of misacylated Asp-tRNA(Asn) or Glu-tRNA(Gln) in organisms which lack either or both of asparaginyl-tRNA or glutaminyl-tRNA synthetases. The reaction takes place in the presence of glutamine and ATP through an activated phospho-Asp-tRNA(Asn) or phospho-Glu-tRNA(Gln).</text>
</comment>
<dbReference type="RefSeq" id="WP_057754742.1">
    <property type="nucleotide sequence ID" value="NZ_JQBP01000002.1"/>
</dbReference>
<comment type="caution">
    <text evidence="7">The sequence shown here is derived from an EMBL/GenBank/DDBJ whole genome shotgun (WGS) entry which is preliminary data.</text>
</comment>
<name>A0A0R2JDR7_9LACO</name>
<dbReference type="OrthoDB" id="9813938at2"/>
<dbReference type="PANTHER" id="PTHR15004:SF0">
    <property type="entry name" value="GLUTAMYL-TRNA(GLN) AMIDOTRANSFERASE SUBUNIT C, MITOCHONDRIAL"/>
    <property type="match status" value="1"/>
</dbReference>
<keyword evidence="6" id="KW-0067">ATP-binding</keyword>
<keyword evidence="6" id="KW-0648">Protein biosynthesis</keyword>
<accession>A0A0R2JDR7</accession>
<evidence type="ECO:0000313" key="7">
    <source>
        <dbReference type="EMBL" id="KRN75506.1"/>
    </source>
</evidence>
<evidence type="ECO:0000256" key="2">
    <source>
        <dbReference type="ARBA" id="ARBA00011123"/>
    </source>
</evidence>
<reference evidence="7 8" key="1">
    <citation type="journal article" date="2015" name="Genome Announc.">
        <title>Expanding the biotechnology potential of lactobacilli through comparative genomics of 213 strains and associated genera.</title>
        <authorList>
            <person name="Sun Z."/>
            <person name="Harris H.M."/>
            <person name="McCann A."/>
            <person name="Guo C."/>
            <person name="Argimon S."/>
            <person name="Zhang W."/>
            <person name="Yang X."/>
            <person name="Jeffery I.B."/>
            <person name="Cooney J.C."/>
            <person name="Kagawa T.F."/>
            <person name="Liu W."/>
            <person name="Song Y."/>
            <person name="Salvetti E."/>
            <person name="Wrobel A."/>
            <person name="Rasinkangas P."/>
            <person name="Parkhill J."/>
            <person name="Rea M.C."/>
            <person name="O'Sullivan O."/>
            <person name="Ritari J."/>
            <person name="Douillard F.P."/>
            <person name="Paul Ross R."/>
            <person name="Yang R."/>
            <person name="Briner A.E."/>
            <person name="Felis G.E."/>
            <person name="de Vos W.M."/>
            <person name="Barrangou R."/>
            <person name="Klaenhammer T.R."/>
            <person name="Caufield P.W."/>
            <person name="Cui Y."/>
            <person name="Zhang H."/>
            <person name="O'Toole P.W."/>
        </authorList>
    </citation>
    <scope>NUCLEOTIDE SEQUENCE [LARGE SCALE GENOMIC DNA]</scope>
    <source>
        <strain evidence="7 8">DSM 20593</strain>
    </source>
</reference>
<comment type="catalytic activity">
    <reaction evidence="4 6">
        <text>L-aspartyl-tRNA(Asn) + L-glutamine + ATP + H2O = L-asparaginyl-tRNA(Asn) + L-glutamate + ADP + phosphate + 2 H(+)</text>
        <dbReference type="Rhea" id="RHEA:14513"/>
        <dbReference type="Rhea" id="RHEA-COMP:9674"/>
        <dbReference type="Rhea" id="RHEA-COMP:9677"/>
        <dbReference type="ChEBI" id="CHEBI:15377"/>
        <dbReference type="ChEBI" id="CHEBI:15378"/>
        <dbReference type="ChEBI" id="CHEBI:29985"/>
        <dbReference type="ChEBI" id="CHEBI:30616"/>
        <dbReference type="ChEBI" id="CHEBI:43474"/>
        <dbReference type="ChEBI" id="CHEBI:58359"/>
        <dbReference type="ChEBI" id="CHEBI:78515"/>
        <dbReference type="ChEBI" id="CHEBI:78516"/>
        <dbReference type="ChEBI" id="CHEBI:456216"/>
    </reaction>
</comment>
<keyword evidence="8" id="KW-1185">Reference proteome</keyword>
<dbReference type="GO" id="GO:0070681">
    <property type="term" value="P:glutaminyl-tRNAGln biosynthesis via transamidation"/>
    <property type="evidence" value="ECO:0007669"/>
    <property type="project" value="TreeGrafter"/>
</dbReference>
<dbReference type="GO" id="GO:0006450">
    <property type="term" value="P:regulation of translational fidelity"/>
    <property type="evidence" value="ECO:0007669"/>
    <property type="project" value="InterPro"/>
</dbReference>
<dbReference type="PANTHER" id="PTHR15004">
    <property type="entry name" value="GLUTAMYL-TRNA(GLN) AMIDOTRANSFERASE SUBUNIT C, MITOCHONDRIAL"/>
    <property type="match status" value="1"/>
</dbReference>
<dbReference type="Proteomes" id="UP000051655">
    <property type="component" value="Unassembled WGS sequence"/>
</dbReference>
<proteinExistence type="inferred from homology"/>
<sequence length="103" mass="11280">MATDKITPEEVEHVASLAKLALTEADKEAFTRQLDKIFGLVDTLDEVDTTNVKPTYTVTDLTTALRDDVAVPANETQKLLANAPETQENLIKVPAILNAEEEN</sequence>
<evidence type="ECO:0000313" key="8">
    <source>
        <dbReference type="Proteomes" id="UP000051655"/>
    </source>
</evidence>
<evidence type="ECO:0000256" key="1">
    <source>
        <dbReference type="ARBA" id="ARBA00010757"/>
    </source>
</evidence>
<organism evidence="7 8">
    <name type="scientific">Weissella kandleri</name>
    <dbReference type="NCBI Taxonomy" id="1616"/>
    <lineage>
        <taxon>Bacteria</taxon>
        <taxon>Bacillati</taxon>
        <taxon>Bacillota</taxon>
        <taxon>Bacilli</taxon>
        <taxon>Lactobacillales</taxon>
        <taxon>Lactobacillaceae</taxon>
        <taxon>Weissella</taxon>
    </lineage>
</organism>
<dbReference type="PATRIC" id="fig|1616.3.peg.694"/>
<dbReference type="NCBIfam" id="TIGR00135">
    <property type="entry name" value="gatC"/>
    <property type="match status" value="1"/>
</dbReference>
<dbReference type="EC" id="6.3.5.-" evidence="6"/>
<dbReference type="GO" id="GO:0050566">
    <property type="term" value="F:asparaginyl-tRNA synthase (glutamine-hydrolyzing) activity"/>
    <property type="evidence" value="ECO:0007669"/>
    <property type="project" value="RHEA"/>
</dbReference>
<evidence type="ECO:0000256" key="5">
    <source>
        <dbReference type="ARBA" id="ARBA00047913"/>
    </source>
</evidence>
<dbReference type="SUPFAM" id="SSF141000">
    <property type="entry name" value="Glu-tRNAGln amidotransferase C subunit"/>
    <property type="match status" value="1"/>
</dbReference>
<comment type="catalytic activity">
    <reaction evidence="5 6">
        <text>L-glutamyl-tRNA(Gln) + L-glutamine + ATP + H2O = L-glutaminyl-tRNA(Gln) + L-glutamate + ADP + phosphate + H(+)</text>
        <dbReference type="Rhea" id="RHEA:17521"/>
        <dbReference type="Rhea" id="RHEA-COMP:9681"/>
        <dbReference type="Rhea" id="RHEA-COMP:9684"/>
        <dbReference type="ChEBI" id="CHEBI:15377"/>
        <dbReference type="ChEBI" id="CHEBI:15378"/>
        <dbReference type="ChEBI" id="CHEBI:29985"/>
        <dbReference type="ChEBI" id="CHEBI:30616"/>
        <dbReference type="ChEBI" id="CHEBI:43474"/>
        <dbReference type="ChEBI" id="CHEBI:58359"/>
        <dbReference type="ChEBI" id="CHEBI:78520"/>
        <dbReference type="ChEBI" id="CHEBI:78521"/>
        <dbReference type="ChEBI" id="CHEBI:456216"/>
    </reaction>
</comment>
<dbReference type="InterPro" id="IPR003837">
    <property type="entry name" value="GatC"/>
</dbReference>
<keyword evidence="6" id="KW-0547">Nucleotide-binding</keyword>
<dbReference type="AlphaFoldDB" id="A0A0R2JDR7"/>
<dbReference type="Pfam" id="PF02686">
    <property type="entry name" value="GatC"/>
    <property type="match status" value="1"/>
</dbReference>
<dbReference type="InterPro" id="IPR036113">
    <property type="entry name" value="Asp/Glu-ADT_sf_sub_c"/>
</dbReference>
<dbReference type="HAMAP" id="MF_00122">
    <property type="entry name" value="GatC"/>
    <property type="match status" value="1"/>
</dbReference>
<dbReference type="STRING" id="1616.IV73_GL000676"/>
<evidence type="ECO:0000256" key="6">
    <source>
        <dbReference type="HAMAP-Rule" id="MF_00122"/>
    </source>
</evidence>
<evidence type="ECO:0000256" key="4">
    <source>
        <dbReference type="ARBA" id="ARBA00047380"/>
    </source>
</evidence>
<evidence type="ECO:0000256" key="3">
    <source>
        <dbReference type="ARBA" id="ARBA00024799"/>
    </source>
</evidence>
<keyword evidence="6" id="KW-0436">Ligase</keyword>
<dbReference type="GO" id="GO:0005524">
    <property type="term" value="F:ATP binding"/>
    <property type="evidence" value="ECO:0007669"/>
    <property type="project" value="UniProtKB-KW"/>
</dbReference>
<protein>
    <recommendedName>
        <fullName evidence="6">Aspartyl/glutamyl-tRNA(Asn/Gln) amidotransferase subunit C</fullName>
        <shortName evidence="6">Asp/Glu-ADT subunit C</shortName>
        <ecNumber evidence="6">6.3.5.-</ecNumber>
    </recommendedName>
</protein>